<sequence>MRVQDTSLTTVHRRLPAGPQQKGLGIGDSFQLAYFLDFISRVLFSQLKRRRKQYHLRRPQRINPEGFR</sequence>
<protein>
    <submittedName>
        <fullName evidence="1">RCG63644</fullName>
    </submittedName>
</protein>
<accession>A6I170</accession>
<feature type="non-terminal residue" evidence="1">
    <location>
        <position position="68"/>
    </location>
</feature>
<proteinExistence type="predicted"/>
<dbReference type="AlphaFoldDB" id="A6I170"/>
<evidence type="ECO:0000313" key="1">
    <source>
        <dbReference type="EMBL" id="EDM13201.1"/>
    </source>
</evidence>
<reference evidence="2" key="1">
    <citation type="submission" date="2005-09" db="EMBL/GenBank/DDBJ databases">
        <authorList>
            <person name="Mural R.J."/>
            <person name="Li P.W."/>
            <person name="Adams M.D."/>
            <person name="Amanatides P.G."/>
            <person name="Baden-Tillson H."/>
            <person name="Barnstead M."/>
            <person name="Chin S.H."/>
            <person name="Dew I."/>
            <person name="Evans C.A."/>
            <person name="Ferriera S."/>
            <person name="Flanigan M."/>
            <person name="Fosler C."/>
            <person name="Glodek A."/>
            <person name="Gu Z."/>
            <person name="Holt R.A."/>
            <person name="Jennings D."/>
            <person name="Kraft C.L."/>
            <person name="Lu F."/>
            <person name="Nguyen T."/>
            <person name="Nusskern D.R."/>
            <person name="Pfannkoch C.M."/>
            <person name="Sitter C."/>
            <person name="Sutton G.G."/>
            <person name="Venter J.C."/>
            <person name="Wang Z."/>
            <person name="Woodage T."/>
            <person name="Zheng X.H."/>
            <person name="Zhong F."/>
        </authorList>
    </citation>
    <scope>NUCLEOTIDE SEQUENCE [LARGE SCALE GENOMIC DNA]</scope>
    <source>
        <strain>BN</strain>
        <strain evidence="2">Sprague-Dawley</strain>
    </source>
</reference>
<evidence type="ECO:0000313" key="2">
    <source>
        <dbReference type="Proteomes" id="UP000234681"/>
    </source>
</evidence>
<dbReference type="EMBL" id="CH473953">
    <property type="protein sequence ID" value="EDM13201.1"/>
    <property type="molecule type" value="Genomic_DNA"/>
</dbReference>
<organism evidence="1 2">
    <name type="scientific">Rattus norvegicus</name>
    <name type="common">Rat</name>
    <dbReference type="NCBI Taxonomy" id="10116"/>
    <lineage>
        <taxon>Eukaryota</taxon>
        <taxon>Metazoa</taxon>
        <taxon>Chordata</taxon>
        <taxon>Craniata</taxon>
        <taxon>Vertebrata</taxon>
        <taxon>Euteleostomi</taxon>
        <taxon>Mammalia</taxon>
        <taxon>Eutheria</taxon>
        <taxon>Euarchontoglires</taxon>
        <taxon>Glires</taxon>
        <taxon>Rodentia</taxon>
        <taxon>Myomorpha</taxon>
        <taxon>Muroidea</taxon>
        <taxon>Muridae</taxon>
        <taxon>Murinae</taxon>
        <taxon>Rattus</taxon>
    </lineage>
</organism>
<dbReference type="Proteomes" id="UP000234681">
    <property type="component" value="Chromosome 1"/>
</dbReference>
<name>A6I170_RAT</name>
<gene>
    <name evidence="1" type="ORF">rCG_63644</name>
</gene>